<comment type="caution">
    <text evidence="2">The sequence shown here is derived from an EMBL/GenBank/DDBJ whole genome shotgun (WGS) entry which is preliminary data.</text>
</comment>
<gene>
    <name evidence="2" type="ORF">Rhow_000282</name>
</gene>
<dbReference type="PROSITE" id="PS51257">
    <property type="entry name" value="PROKAR_LIPOPROTEIN"/>
    <property type="match status" value="1"/>
</dbReference>
<proteinExistence type="predicted"/>
<reference evidence="2 3" key="1">
    <citation type="submission" date="2018-11" db="EMBL/GenBank/DDBJ databases">
        <title>Microbial catabolism of amino acid.</title>
        <authorList>
            <person name="Hibi M."/>
            <person name="Ogawa J."/>
        </authorList>
    </citation>
    <scope>NUCLEOTIDE SEQUENCE [LARGE SCALE GENOMIC DNA]</scope>
    <source>
        <strain evidence="2 3">C31-06</strain>
    </source>
</reference>
<evidence type="ECO:0000256" key="1">
    <source>
        <dbReference type="SAM" id="Phobius"/>
    </source>
</evidence>
<dbReference type="AlphaFoldDB" id="A0A402CM89"/>
<name>A0A402CM89_RHOWR</name>
<dbReference type="Proteomes" id="UP000287519">
    <property type="component" value="Unassembled WGS sequence"/>
</dbReference>
<keyword evidence="1" id="KW-0812">Transmembrane</keyword>
<organism evidence="2 3">
    <name type="scientific">Rhodococcus wratislaviensis</name>
    <name type="common">Tsukamurella wratislaviensis</name>
    <dbReference type="NCBI Taxonomy" id="44752"/>
    <lineage>
        <taxon>Bacteria</taxon>
        <taxon>Bacillati</taxon>
        <taxon>Actinomycetota</taxon>
        <taxon>Actinomycetes</taxon>
        <taxon>Mycobacteriales</taxon>
        <taxon>Nocardiaceae</taxon>
        <taxon>Rhodococcus</taxon>
    </lineage>
</organism>
<sequence>MPPPRPPSPLPVNYTPNIVAGLVACLAIVVGSLGPWATSLSVGVAGTEGDGKITLVLAVRTDTEPYR</sequence>
<accession>A0A402CM89</accession>
<feature type="transmembrane region" description="Helical" evidence="1">
    <location>
        <begin position="12"/>
        <end position="33"/>
    </location>
</feature>
<keyword evidence="1" id="KW-0472">Membrane</keyword>
<evidence type="ECO:0000313" key="3">
    <source>
        <dbReference type="Proteomes" id="UP000287519"/>
    </source>
</evidence>
<dbReference type="EMBL" id="BHYM01000105">
    <property type="protein sequence ID" value="GCE44691.1"/>
    <property type="molecule type" value="Genomic_DNA"/>
</dbReference>
<keyword evidence="3" id="KW-1185">Reference proteome</keyword>
<protein>
    <submittedName>
        <fullName evidence="2">Uncharacterized protein</fullName>
    </submittedName>
</protein>
<keyword evidence="1" id="KW-1133">Transmembrane helix</keyword>
<evidence type="ECO:0000313" key="2">
    <source>
        <dbReference type="EMBL" id="GCE44691.1"/>
    </source>
</evidence>